<name>A0A9P8LAK5_9PEZI</name>
<evidence type="ECO:0008006" key="7">
    <source>
        <dbReference type="Google" id="ProtNLM"/>
    </source>
</evidence>
<feature type="transmembrane region" description="Helical" evidence="4">
    <location>
        <begin position="331"/>
        <end position="352"/>
    </location>
</feature>
<sequence>MPNTRIPFGDEKLKLYLTADMKSEKHSSPERASTGVLADEKALSLEGTSKGSTRDVPPDGGLVAWLQVLAGFLLVLNSRGLTNTFGVFQDYYANALLKGTNPSAISWIGSIQTFLLMFGGVFCGRLLDAGHLKVQLCAGISLQFFGTVLASFATRYWQVLVSQGLCVGLGSSFLWLPSVVVIAQYFDTKIMIATGLAATGSSAAGVIYPILIKQLTPHVGFAWAMRIMAFIVLATNSVCLVVMRLRIPPRLNGKFFDISMFRDPPYAAFVAGMTFLYAAVYIPFFYIQDYARYVKMPGGLEIYVLSIMNAASLVSRVIPSWIADNVTSAPGIFALVIIYGLSSGALVSLPPATIASISRNPDEYGIRIGMAFAVCAFGVLVGNPIAGALLSSAIKARDHQPFMRLFYFAGGTMFVATALVVYTRYLVRCCTEADEHESEESASHISQDQYQEQEPPPTPHHHHHVVPTRHGKRWHQVLLEDAIAMQGLSVY</sequence>
<feature type="transmembrane region" description="Helical" evidence="4">
    <location>
        <begin position="62"/>
        <end position="81"/>
    </location>
</feature>
<dbReference type="PANTHER" id="PTHR11360">
    <property type="entry name" value="MONOCARBOXYLATE TRANSPORTER"/>
    <property type="match status" value="1"/>
</dbReference>
<dbReference type="EMBL" id="JAGHQM010000798">
    <property type="protein sequence ID" value="KAH0558597.1"/>
    <property type="molecule type" value="Genomic_DNA"/>
</dbReference>
<feature type="transmembrane region" description="Helical" evidence="4">
    <location>
        <begin position="190"/>
        <end position="211"/>
    </location>
</feature>
<feature type="transmembrane region" description="Helical" evidence="4">
    <location>
        <begin position="160"/>
        <end position="183"/>
    </location>
</feature>
<keyword evidence="4" id="KW-0472">Membrane</keyword>
<dbReference type="GO" id="GO:0016020">
    <property type="term" value="C:membrane"/>
    <property type="evidence" value="ECO:0007669"/>
    <property type="project" value="UniProtKB-SubCell"/>
</dbReference>
<evidence type="ECO:0000256" key="4">
    <source>
        <dbReference type="SAM" id="Phobius"/>
    </source>
</evidence>
<accession>A0A9P8LAK5</accession>
<feature type="transmembrane region" description="Helical" evidence="4">
    <location>
        <begin position="402"/>
        <end position="422"/>
    </location>
</feature>
<reference evidence="5" key="1">
    <citation type="submission" date="2021-03" db="EMBL/GenBank/DDBJ databases">
        <title>Comparative genomics and phylogenomic investigation of the class Geoglossomycetes provide insights into ecological specialization and systematics.</title>
        <authorList>
            <person name="Melie T."/>
            <person name="Pirro S."/>
            <person name="Miller A.N."/>
            <person name="Quandt A."/>
        </authorList>
    </citation>
    <scope>NUCLEOTIDE SEQUENCE</scope>
    <source>
        <strain evidence="5">CAQ_001_2017</strain>
    </source>
</reference>
<keyword evidence="4" id="KW-0812">Transmembrane</keyword>
<comment type="subcellular location">
    <subcellularLocation>
        <location evidence="1">Membrane</location>
        <topology evidence="1">Multi-pass membrane protein</topology>
    </subcellularLocation>
</comment>
<dbReference type="GO" id="GO:0022857">
    <property type="term" value="F:transmembrane transporter activity"/>
    <property type="evidence" value="ECO:0007669"/>
    <property type="project" value="InterPro"/>
</dbReference>
<dbReference type="Gene3D" id="1.20.1250.20">
    <property type="entry name" value="MFS general substrate transporter like domains"/>
    <property type="match status" value="1"/>
</dbReference>
<feature type="region of interest" description="Disordered" evidence="3">
    <location>
        <begin position="437"/>
        <end position="467"/>
    </location>
</feature>
<dbReference type="InterPro" id="IPR050327">
    <property type="entry name" value="Proton-linked_MCT"/>
</dbReference>
<dbReference type="InterPro" id="IPR011701">
    <property type="entry name" value="MFS"/>
</dbReference>
<keyword evidence="4" id="KW-1133">Transmembrane helix</keyword>
<comment type="caution">
    <text evidence="5">The sequence shown here is derived from an EMBL/GenBank/DDBJ whole genome shotgun (WGS) entry which is preliminary data.</text>
</comment>
<dbReference type="SUPFAM" id="SSF103473">
    <property type="entry name" value="MFS general substrate transporter"/>
    <property type="match status" value="1"/>
</dbReference>
<feature type="transmembrane region" description="Helical" evidence="4">
    <location>
        <begin position="136"/>
        <end position="154"/>
    </location>
</feature>
<dbReference type="AlphaFoldDB" id="A0A9P8LAK5"/>
<keyword evidence="6" id="KW-1185">Reference proteome</keyword>
<feature type="transmembrane region" description="Helical" evidence="4">
    <location>
        <begin position="104"/>
        <end position="124"/>
    </location>
</feature>
<dbReference type="InterPro" id="IPR036259">
    <property type="entry name" value="MFS_trans_sf"/>
</dbReference>
<evidence type="ECO:0000256" key="2">
    <source>
        <dbReference type="ARBA" id="ARBA00006727"/>
    </source>
</evidence>
<feature type="transmembrane region" description="Helical" evidence="4">
    <location>
        <begin position="266"/>
        <end position="288"/>
    </location>
</feature>
<dbReference type="PANTHER" id="PTHR11360:SF234">
    <property type="entry name" value="MFS-TYPE TRANSPORTER DBAD-RELATED"/>
    <property type="match status" value="1"/>
</dbReference>
<evidence type="ECO:0000256" key="1">
    <source>
        <dbReference type="ARBA" id="ARBA00004141"/>
    </source>
</evidence>
<gene>
    <name evidence="5" type="ORF">GP486_004750</name>
</gene>
<evidence type="ECO:0000313" key="6">
    <source>
        <dbReference type="Proteomes" id="UP000750711"/>
    </source>
</evidence>
<feature type="transmembrane region" description="Helical" evidence="4">
    <location>
        <begin position="364"/>
        <end position="390"/>
    </location>
</feature>
<comment type="similarity">
    <text evidence="2">Belongs to the major facilitator superfamily. Monocarboxylate porter (TC 2.A.1.13) family.</text>
</comment>
<dbReference type="Proteomes" id="UP000750711">
    <property type="component" value="Unassembled WGS sequence"/>
</dbReference>
<evidence type="ECO:0000256" key="3">
    <source>
        <dbReference type="SAM" id="MobiDB-lite"/>
    </source>
</evidence>
<evidence type="ECO:0000313" key="5">
    <source>
        <dbReference type="EMBL" id="KAH0558597.1"/>
    </source>
</evidence>
<proteinExistence type="inferred from homology"/>
<dbReference type="Pfam" id="PF07690">
    <property type="entry name" value="MFS_1"/>
    <property type="match status" value="1"/>
</dbReference>
<feature type="transmembrane region" description="Helical" evidence="4">
    <location>
        <begin position="223"/>
        <end position="245"/>
    </location>
</feature>
<organism evidence="5 6">
    <name type="scientific">Trichoglossum hirsutum</name>
    <dbReference type="NCBI Taxonomy" id="265104"/>
    <lineage>
        <taxon>Eukaryota</taxon>
        <taxon>Fungi</taxon>
        <taxon>Dikarya</taxon>
        <taxon>Ascomycota</taxon>
        <taxon>Pezizomycotina</taxon>
        <taxon>Geoglossomycetes</taxon>
        <taxon>Geoglossales</taxon>
        <taxon>Geoglossaceae</taxon>
        <taxon>Trichoglossum</taxon>
    </lineage>
</organism>
<protein>
    <recommendedName>
        <fullName evidence="7">Major facilitator superfamily (MFS) profile domain-containing protein</fullName>
    </recommendedName>
</protein>